<dbReference type="EMBL" id="JNBY01000073">
    <property type="protein sequence ID" value="KDN86147.1"/>
    <property type="molecule type" value="Genomic_DNA"/>
</dbReference>
<dbReference type="GO" id="GO:0008483">
    <property type="term" value="F:transaminase activity"/>
    <property type="evidence" value="ECO:0007669"/>
    <property type="project" value="UniProtKB-KW"/>
</dbReference>
<dbReference type="PATRIC" id="fig|1348663.4.peg.1894"/>
<dbReference type="SUPFAM" id="SSF56752">
    <property type="entry name" value="D-aminoacid aminotransferase-like PLP-dependent enzymes"/>
    <property type="match status" value="1"/>
</dbReference>
<dbReference type="AlphaFoldDB" id="A0A066YY49"/>
<reference evidence="1 2" key="1">
    <citation type="submission" date="2014-05" db="EMBL/GenBank/DDBJ databases">
        <title>Draft Genome Sequence of Kitasatospora cheerisanensis KCTC 2395.</title>
        <authorList>
            <person name="Nam D.H."/>
        </authorList>
    </citation>
    <scope>NUCLEOTIDE SEQUENCE [LARGE SCALE GENOMIC DNA]</scope>
    <source>
        <strain evidence="1 2">KCTC 2395</strain>
    </source>
</reference>
<dbReference type="Gene3D" id="3.20.10.10">
    <property type="entry name" value="D-amino Acid Aminotransferase, subunit A, domain 2"/>
    <property type="match status" value="1"/>
</dbReference>
<dbReference type="InterPro" id="IPR043131">
    <property type="entry name" value="BCAT-like_N"/>
</dbReference>
<accession>A0A066YY49</accession>
<dbReference type="Gene3D" id="3.30.470.10">
    <property type="match status" value="1"/>
</dbReference>
<dbReference type="HOGENOM" id="CLU_070540_0_0_11"/>
<dbReference type="InterPro" id="IPR036038">
    <property type="entry name" value="Aminotransferase-like"/>
</dbReference>
<keyword evidence="1" id="KW-0032">Aminotransferase</keyword>
<gene>
    <name evidence="1" type="ORF">KCH_19640</name>
</gene>
<protein>
    <submittedName>
        <fullName evidence="1">Aminotransferase</fullName>
    </submittedName>
</protein>
<dbReference type="InterPro" id="IPR043132">
    <property type="entry name" value="BCAT-like_C"/>
</dbReference>
<keyword evidence="2" id="KW-1185">Reference proteome</keyword>
<dbReference type="Proteomes" id="UP000027178">
    <property type="component" value="Unassembled WGS sequence"/>
</dbReference>
<keyword evidence="1" id="KW-0808">Transferase</keyword>
<dbReference type="InterPro" id="IPR001544">
    <property type="entry name" value="Aminotrans_IV"/>
</dbReference>
<sequence length="265" mass="28304">MNEGVVVAELDGRAVTDGEWQALALTNYGHFTTMVVEDGRVRGLGLHLERLERDCEVLFGVRPDRDRVRDFARRMAPARGAAVLRVTLFDPAIDLGSIGGPAEPRVLVTARPAGAGPAGPLRVRTARHRRELPQVKSVALFGVLRQRRLAQRAGFDDALFVDGDGGLTEGATWNVGFLRGGEPVWPRGEYLRGTAMTLVRAACGGGEDRVGPELAGVDAVFATNATTGVRTVTAVDGRSFDVRAADAAGVARLREAFLAVPGERL</sequence>
<evidence type="ECO:0000313" key="2">
    <source>
        <dbReference type="Proteomes" id="UP000027178"/>
    </source>
</evidence>
<proteinExistence type="predicted"/>
<organism evidence="1 2">
    <name type="scientific">Kitasatospora cheerisanensis KCTC 2395</name>
    <dbReference type="NCBI Taxonomy" id="1348663"/>
    <lineage>
        <taxon>Bacteria</taxon>
        <taxon>Bacillati</taxon>
        <taxon>Actinomycetota</taxon>
        <taxon>Actinomycetes</taxon>
        <taxon>Kitasatosporales</taxon>
        <taxon>Streptomycetaceae</taxon>
        <taxon>Kitasatospora</taxon>
    </lineage>
</organism>
<evidence type="ECO:0000313" key="1">
    <source>
        <dbReference type="EMBL" id="KDN86147.1"/>
    </source>
</evidence>
<dbReference type="Pfam" id="PF01063">
    <property type="entry name" value="Aminotran_4"/>
    <property type="match status" value="1"/>
</dbReference>
<comment type="caution">
    <text evidence="1">The sequence shown here is derived from an EMBL/GenBank/DDBJ whole genome shotgun (WGS) entry which is preliminary data.</text>
</comment>
<name>A0A066YY49_9ACTN</name>
<dbReference type="eggNOG" id="COG0115">
    <property type="taxonomic scope" value="Bacteria"/>
</dbReference>
<dbReference type="NCBIfam" id="NF006734">
    <property type="entry name" value="PRK09266.1"/>
    <property type="match status" value="1"/>
</dbReference>